<protein>
    <submittedName>
        <fullName evidence="4">Uncharacterized protein</fullName>
    </submittedName>
</protein>
<evidence type="ECO:0000313" key="4">
    <source>
        <dbReference type="EMBL" id="EKC51855.1"/>
    </source>
</evidence>
<evidence type="ECO:0000256" key="1">
    <source>
        <dbReference type="ARBA" id="ARBA00004442"/>
    </source>
</evidence>
<dbReference type="AlphaFoldDB" id="K1SDV7"/>
<keyword evidence="3" id="KW-0998">Cell outer membrane</keyword>
<keyword evidence="2" id="KW-0472">Membrane</keyword>
<comment type="caution">
    <text evidence="4">The sequence shown here is derived from an EMBL/GenBank/DDBJ whole genome shotgun (WGS) entry which is preliminary data.</text>
</comment>
<dbReference type="EMBL" id="AJWZ01009245">
    <property type="protein sequence ID" value="EKC51855.1"/>
    <property type="molecule type" value="Genomic_DNA"/>
</dbReference>
<feature type="non-terminal residue" evidence="4">
    <location>
        <position position="1"/>
    </location>
</feature>
<evidence type="ECO:0000256" key="3">
    <source>
        <dbReference type="ARBA" id="ARBA00023237"/>
    </source>
</evidence>
<organism evidence="4">
    <name type="scientific">human gut metagenome</name>
    <dbReference type="NCBI Taxonomy" id="408170"/>
    <lineage>
        <taxon>unclassified sequences</taxon>
        <taxon>metagenomes</taxon>
        <taxon>organismal metagenomes</taxon>
    </lineage>
</organism>
<name>K1SDV7_9ZZZZ</name>
<sequence>KDKLSVVAGIRGDYNGYYDKFYVTPRGHIKWNITPTTILRGSAGLGYRSTNVITDNIGVLATGRHITFERPTALSAGAAAVRGPLNPGSAYGGYTTWMVADGDAGNFKALNRMEKALTAGGSLTQIFTLVKEEDATLSFDYFRTQFYNSVIADHGTAFPLSIPRRPPQPMFPGVAVFAPQGTPLQKHHKAHAGAVHRAEG</sequence>
<dbReference type="SUPFAM" id="SSF56935">
    <property type="entry name" value="Porins"/>
    <property type="match status" value="1"/>
</dbReference>
<feature type="non-terminal residue" evidence="4">
    <location>
        <position position="200"/>
    </location>
</feature>
<reference evidence="4" key="1">
    <citation type="journal article" date="2013" name="Environ. Microbiol.">
        <title>Microbiota from the distal guts of lean and obese adolescents exhibit partial functional redundancy besides clear differences in community structure.</title>
        <authorList>
            <person name="Ferrer M."/>
            <person name="Ruiz A."/>
            <person name="Lanza F."/>
            <person name="Haange S.B."/>
            <person name="Oberbach A."/>
            <person name="Till H."/>
            <person name="Bargiela R."/>
            <person name="Campoy C."/>
            <person name="Segura M.T."/>
            <person name="Richter M."/>
            <person name="von Bergen M."/>
            <person name="Seifert J."/>
            <person name="Suarez A."/>
        </authorList>
    </citation>
    <scope>NUCLEOTIDE SEQUENCE</scope>
</reference>
<accession>K1SDV7</accession>
<gene>
    <name evidence="4" type="ORF">OBE_13390</name>
</gene>
<dbReference type="Gene3D" id="2.40.170.20">
    <property type="entry name" value="TonB-dependent receptor, beta-barrel domain"/>
    <property type="match status" value="1"/>
</dbReference>
<evidence type="ECO:0000256" key="2">
    <source>
        <dbReference type="ARBA" id="ARBA00023136"/>
    </source>
</evidence>
<comment type="subcellular location">
    <subcellularLocation>
        <location evidence="1">Cell outer membrane</location>
    </subcellularLocation>
</comment>
<dbReference type="InterPro" id="IPR036942">
    <property type="entry name" value="Beta-barrel_TonB_sf"/>
</dbReference>
<proteinExistence type="predicted"/>
<dbReference type="GO" id="GO:0009279">
    <property type="term" value="C:cell outer membrane"/>
    <property type="evidence" value="ECO:0007669"/>
    <property type="project" value="UniProtKB-SubCell"/>
</dbReference>